<comment type="caution">
    <text evidence="9">The sequence shown here is derived from an EMBL/GenBank/DDBJ whole genome shotgun (WGS) entry which is preliminary data.</text>
</comment>
<dbReference type="PANTHER" id="PTHR20772:SF2">
    <property type="entry name" value="PROTEIN FMP42"/>
    <property type="match status" value="1"/>
</dbReference>
<dbReference type="PANTHER" id="PTHR20772">
    <property type="entry name" value="PROTEIN FMP42"/>
    <property type="match status" value="1"/>
</dbReference>
<accession>A0A2B7WQL2</accession>
<dbReference type="Proteomes" id="UP000224634">
    <property type="component" value="Unassembled WGS sequence"/>
</dbReference>
<organism evidence="9 10">
    <name type="scientific">Polytolypa hystricis (strain UAMH7299)</name>
    <dbReference type="NCBI Taxonomy" id="1447883"/>
    <lineage>
        <taxon>Eukaryota</taxon>
        <taxon>Fungi</taxon>
        <taxon>Dikarya</taxon>
        <taxon>Ascomycota</taxon>
        <taxon>Pezizomycotina</taxon>
        <taxon>Eurotiomycetes</taxon>
        <taxon>Eurotiomycetidae</taxon>
        <taxon>Onygenales</taxon>
        <taxon>Onygenales incertae sedis</taxon>
        <taxon>Polytolypa</taxon>
    </lineage>
</organism>
<gene>
    <name evidence="9" type="ORF">AJ80_09471</name>
</gene>
<feature type="transmembrane region" description="Helical" evidence="8">
    <location>
        <begin position="114"/>
        <end position="134"/>
    </location>
</feature>
<evidence type="ECO:0000256" key="4">
    <source>
        <dbReference type="ARBA" id="ARBA00022692"/>
    </source>
</evidence>
<reference evidence="9 10" key="1">
    <citation type="submission" date="2017-10" db="EMBL/GenBank/DDBJ databases">
        <title>Comparative genomics in systemic dimorphic fungi from Ajellomycetaceae.</title>
        <authorList>
            <person name="Munoz J.F."/>
            <person name="Mcewen J.G."/>
            <person name="Clay O.K."/>
            <person name="Cuomo C.A."/>
        </authorList>
    </citation>
    <scope>NUCLEOTIDE SEQUENCE [LARGE SCALE GENOMIC DNA]</scope>
    <source>
        <strain evidence="9 10">UAMH7299</strain>
    </source>
</reference>
<dbReference type="EMBL" id="PDNA01000285">
    <property type="protein sequence ID" value="PGG98787.1"/>
    <property type="molecule type" value="Genomic_DNA"/>
</dbReference>
<sequence length="623" mass="68813">MSLNRAISLGSEEFHPSSFRHTGIPSQADRRHSTASAASQKSSVMGQLNFNPAAGPSWDQSPNDYDVEESEVGGEESLSEEHSESYAASSIAWSTQSDGLGAFNVPQWKRLAQVFVAVIYCFLSAGIVFGFAALKPLLIREGAYRERCKKDEIGETACYEQDLRLNFMFTLAVVATNVCALPVGTILDMCGPRITSIIGSFLLALGSTVFALSPHLPFDGYIPGYFLIAIGGPFVFISSFQLSNAFPKHSGLILSMITGAFDASSALFLLFRIVYGSWLTIQNLFILYLIVPALILVSQIFLMPTTSYKSLGEPGRDAQEDSAPTNANRNINESWTNQDNKDPFKTSGVWGAMHMASALQQIRSPWFILMTAFTIFQMLRINYFIATIYQQYSHLLSSDTLASQLNHAFDILLPLGGVIAMPFVGLILDNTSTPAVLFSLVLVATIIGILNTIPANLPIAYIHITFFSLYRPFFYTVISDYAAKVFGFQTFGKVYGLIICLAGAGNFLETPLDILTFKLFAQNPIPVNILLTIVAFVAGSLLVLFVWWRARERMSMIDVVVETGRGVGRRASIGSGGSRRKAMRTRRRRRFSWHAGEPCETDRLLPHRRLDASDEGIMYDTIR</sequence>
<feature type="transmembrane region" description="Helical" evidence="8">
    <location>
        <begin position="409"/>
        <end position="428"/>
    </location>
</feature>
<dbReference type="InterPro" id="IPR011701">
    <property type="entry name" value="MFS"/>
</dbReference>
<keyword evidence="6 8" id="KW-0472">Membrane</keyword>
<keyword evidence="3" id="KW-0813">Transport</keyword>
<dbReference type="OrthoDB" id="330047at2759"/>
<dbReference type="GO" id="GO:0000329">
    <property type="term" value="C:fungal-type vacuole membrane"/>
    <property type="evidence" value="ECO:0007669"/>
    <property type="project" value="TreeGrafter"/>
</dbReference>
<dbReference type="Gene3D" id="1.20.1250.20">
    <property type="entry name" value="MFS general substrate transporter like domains"/>
    <property type="match status" value="1"/>
</dbReference>
<dbReference type="InterPro" id="IPR052599">
    <property type="entry name" value="SLC43A_AATransporter"/>
</dbReference>
<feature type="transmembrane region" description="Helical" evidence="8">
    <location>
        <begin position="490"/>
        <end position="508"/>
    </location>
</feature>
<dbReference type="InterPro" id="IPR036259">
    <property type="entry name" value="MFS_trans_sf"/>
</dbReference>
<protein>
    <recommendedName>
        <fullName evidence="11">Major facilitator superfamily (MFS) profile domain-containing protein</fullName>
    </recommendedName>
</protein>
<evidence type="ECO:0000256" key="1">
    <source>
        <dbReference type="ARBA" id="ARBA00004141"/>
    </source>
</evidence>
<evidence type="ECO:0000256" key="5">
    <source>
        <dbReference type="ARBA" id="ARBA00022989"/>
    </source>
</evidence>
<evidence type="ECO:0000256" key="8">
    <source>
        <dbReference type="SAM" id="Phobius"/>
    </source>
</evidence>
<evidence type="ECO:0000256" key="6">
    <source>
        <dbReference type="ARBA" id="ARBA00023136"/>
    </source>
</evidence>
<evidence type="ECO:0000256" key="7">
    <source>
        <dbReference type="SAM" id="MobiDB-lite"/>
    </source>
</evidence>
<feature type="compositionally biased region" description="Acidic residues" evidence="7">
    <location>
        <begin position="65"/>
        <end position="78"/>
    </location>
</feature>
<feature type="transmembrane region" description="Helical" evidence="8">
    <location>
        <begin position="366"/>
        <end position="389"/>
    </location>
</feature>
<feature type="compositionally biased region" description="Polar residues" evidence="7">
    <location>
        <begin position="322"/>
        <end position="338"/>
    </location>
</feature>
<keyword evidence="5 8" id="KW-1133">Transmembrane helix</keyword>
<evidence type="ECO:0008006" key="11">
    <source>
        <dbReference type="Google" id="ProtNLM"/>
    </source>
</evidence>
<feature type="transmembrane region" description="Helical" evidence="8">
    <location>
        <begin position="528"/>
        <end position="548"/>
    </location>
</feature>
<feature type="compositionally biased region" description="Polar residues" evidence="7">
    <location>
        <begin position="34"/>
        <end position="50"/>
    </location>
</feature>
<dbReference type="Pfam" id="PF07690">
    <property type="entry name" value="MFS_1"/>
    <property type="match status" value="1"/>
</dbReference>
<feature type="transmembrane region" description="Helical" evidence="8">
    <location>
        <begin position="222"/>
        <end position="240"/>
    </location>
</feature>
<evidence type="ECO:0000256" key="3">
    <source>
        <dbReference type="ARBA" id="ARBA00022448"/>
    </source>
</evidence>
<evidence type="ECO:0000313" key="9">
    <source>
        <dbReference type="EMBL" id="PGG98787.1"/>
    </source>
</evidence>
<feature type="region of interest" description="Disordered" evidence="7">
    <location>
        <begin position="312"/>
        <end position="342"/>
    </location>
</feature>
<feature type="transmembrane region" description="Helical" evidence="8">
    <location>
        <begin position="435"/>
        <end position="453"/>
    </location>
</feature>
<feature type="region of interest" description="Disordered" evidence="7">
    <location>
        <begin position="1"/>
        <end position="81"/>
    </location>
</feature>
<comment type="similarity">
    <text evidence="2">Belongs to the SLC43A transporter (TC 2.A.1.44) family.</text>
</comment>
<evidence type="ECO:0000256" key="2">
    <source>
        <dbReference type="ARBA" id="ARBA00006595"/>
    </source>
</evidence>
<feature type="transmembrane region" description="Helical" evidence="8">
    <location>
        <begin position="281"/>
        <end position="302"/>
    </location>
</feature>
<dbReference type="GO" id="GO:0022857">
    <property type="term" value="F:transmembrane transporter activity"/>
    <property type="evidence" value="ECO:0007669"/>
    <property type="project" value="InterPro"/>
</dbReference>
<dbReference type="STRING" id="1447883.A0A2B7WQL2"/>
<comment type="subcellular location">
    <subcellularLocation>
        <location evidence="1">Membrane</location>
        <topology evidence="1">Multi-pass membrane protein</topology>
    </subcellularLocation>
</comment>
<feature type="transmembrane region" description="Helical" evidence="8">
    <location>
        <begin position="252"/>
        <end position="275"/>
    </location>
</feature>
<evidence type="ECO:0000313" key="10">
    <source>
        <dbReference type="Proteomes" id="UP000224634"/>
    </source>
</evidence>
<name>A0A2B7WQL2_POLH7</name>
<keyword evidence="10" id="KW-1185">Reference proteome</keyword>
<dbReference type="AlphaFoldDB" id="A0A2B7WQL2"/>
<feature type="transmembrane region" description="Helical" evidence="8">
    <location>
        <begin position="167"/>
        <end position="187"/>
    </location>
</feature>
<keyword evidence="4 8" id="KW-0812">Transmembrane</keyword>
<dbReference type="SUPFAM" id="SSF103473">
    <property type="entry name" value="MFS general substrate transporter"/>
    <property type="match status" value="1"/>
</dbReference>
<feature type="transmembrane region" description="Helical" evidence="8">
    <location>
        <begin position="194"/>
        <end position="216"/>
    </location>
</feature>
<proteinExistence type="inferred from homology"/>